<sequence>MEQQPHQPNGGEHDRSEVNSYGTDDPETQAHIENARIDAARERQQKRAKLERLIALGMNPDDAETFIEFEDQITGRTVEPPKREEEAPWPTHDTDESAERVKQCEPRIYVADMASAQRGISHGLWIDADQEPNELNDDIAAMLASSPTPEATEWAVQATEDFAGLDLHGYTDTALISILAKGVAEHGAAFSAWVAINGTDDRAMLERFDDFYVGSYESREAWMREVADDLGWREQRERITDPLLQPYVTLDYAAMAEDAARSWDAVTGTDGRLYVFMR</sequence>
<dbReference type="Proteomes" id="UP001521150">
    <property type="component" value="Unassembled WGS sequence"/>
</dbReference>
<keyword evidence="3" id="KW-1185">Reference proteome</keyword>
<accession>A0ABS8ZRI7</accession>
<name>A0ABS8ZRI7_9PSEU</name>
<protein>
    <submittedName>
        <fullName evidence="2">Antirestriction protein ArdA</fullName>
    </submittedName>
</protein>
<proteinExistence type="predicted"/>
<evidence type="ECO:0000256" key="1">
    <source>
        <dbReference type="SAM" id="MobiDB-lite"/>
    </source>
</evidence>
<gene>
    <name evidence="2" type="ORF">LWC34_43170</name>
</gene>
<feature type="compositionally biased region" description="Basic and acidic residues" evidence="1">
    <location>
        <begin position="79"/>
        <end position="101"/>
    </location>
</feature>
<organism evidence="2 3">
    <name type="scientific">Kibdelosporangium philippinense</name>
    <dbReference type="NCBI Taxonomy" id="211113"/>
    <lineage>
        <taxon>Bacteria</taxon>
        <taxon>Bacillati</taxon>
        <taxon>Actinomycetota</taxon>
        <taxon>Actinomycetes</taxon>
        <taxon>Pseudonocardiales</taxon>
        <taxon>Pseudonocardiaceae</taxon>
        <taxon>Kibdelosporangium</taxon>
    </lineage>
</organism>
<evidence type="ECO:0000313" key="2">
    <source>
        <dbReference type="EMBL" id="MCE7009565.1"/>
    </source>
</evidence>
<dbReference type="EMBL" id="JAJVCN010000004">
    <property type="protein sequence ID" value="MCE7009565.1"/>
    <property type="molecule type" value="Genomic_DNA"/>
</dbReference>
<evidence type="ECO:0000313" key="3">
    <source>
        <dbReference type="Proteomes" id="UP001521150"/>
    </source>
</evidence>
<dbReference type="Pfam" id="PF07275">
    <property type="entry name" value="ArdA"/>
    <property type="match status" value="1"/>
</dbReference>
<dbReference type="RefSeq" id="WP_233731097.1">
    <property type="nucleotide sequence ID" value="NZ_JAJVCN010000004.1"/>
</dbReference>
<comment type="caution">
    <text evidence="2">The sequence shown here is derived from an EMBL/GenBank/DDBJ whole genome shotgun (WGS) entry which is preliminary data.</text>
</comment>
<dbReference type="InterPro" id="IPR009899">
    <property type="entry name" value="ArdA"/>
</dbReference>
<reference evidence="2 3" key="1">
    <citation type="submission" date="2021-12" db="EMBL/GenBank/DDBJ databases">
        <title>Genome sequence of Kibdelosporangium philippinense ATCC 49844.</title>
        <authorList>
            <person name="Fedorov E.A."/>
            <person name="Omeragic M."/>
            <person name="Shalygina K.F."/>
            <person name="Maclea K.S."/>
        </authorList>
    </citation>
    <scope>NUCLEOTIDE SEQUENCE [LARGE SCALE GENOMIC DNA]</scope>
    <source>
        <strain evidence="2 3">ATCC 49844</strain>
    </source>
</reference>
<dbReference type="Gene3D" id="3.10.20.480">
    <property type="entry name" value="Antirestriction protein ArdA, domain 1"/>
    <property type="match status" value="1"/>
</dbReference>
<dbReference type="InterPro" id="IPR041895">
    <property type="entry name" value="ArdA_dom1"/>
</dbReference>
<feature type="region of interest" description="Disordered" evidence="1">
    <location>
        <begin position="1"/>
        <end position="31"/>
    </location>
</feature>
<feature type="region of interest" description="Disordered" evidence="1">
    <location>
        <begin position="77"/>
        <end position="101"/>
    </location>
</feature>